<dbReference type="Proteomes" id="UP001145114">
    <property type="component" value="Unassembled WGS sequence"/>
</dbReference>
<accession>A0ACC1H942</accession>
<organism evidence="1 2">
    <name type="scientific">Spiromyces aspiralis</name>
    <dbReference type="NCBI Taxonomy" id="68401"/>
    <lineage>
        <taxon>Eukaryota</taxon>
        <taxon>Fungi</taxon>
        <taxon>Fungi incertae sedis</taxon>
        <taxon>Zoopagomycota</taxon>
        <taxon>Kickxellomycotina</taxon>
        <taxon>Kickxellomycetes</taxon>
        <taxon>Kickxellales</taxon>
        <taxon>Kickxellaceae</taxon>
        <taxon>Spiromyces</taxon>
    </lineage>
</organism>
<name>A0ACC1H942_9FUNG</name>
<dbReference type="EMBL" id="JAMZIH010008089">
    <property type="protein sequence ID" value="KAJ1672617.1"/>
    <property type="molecule type" value="Genomic_DNA"/>
</dbReference>
<evidence type="ECO:0000313" key="1">
    <source>
        <dbReference type="EMBL" id="KAJ1672617.1"/>
    </source>
</evidence>
<reference evidence="1" key="1">
    <citation type="submission" date="2022-06" db="EMBL/GenBank/DDBJ databases">
        <title>Phylogenomic reconstructions and comparative analyses of Kickxellomycotina fungi.</title>
        <authorList>
            <person name="Reynolds N.K."/>
            <person name="Stajich J.E."/>
            <person name="Barry K."/>
            <person name="Grigoriev I.V."/>
            <person name="Crous P."/>
            <person name="Smith M.E."/>
        </authorList>
    </citation>
    <scope>NUCLEOTIDE SEQUENCE</scope>
    <source>
        <strain evidence="1">RSA 2271</strain>
    </source>
</reference>
<comment type="caution">
    <text evidence="1">The sequence shown here is derived from an EMBL/GenBank/DDBJ whole genome shotgun (WGS) entry which is preliminary data.</text>
</comment>
<feature type="non-terminal residue" evidence="1">
    <location>
        <position position="349"/>
    </location>
</feature>
<keyword evidence="2" id="KW-1185">Reference proteome</keyword>
<protein>
    <submittedName>
        <fullName evidence="1">Uncharacterized protein</fullName>
    </submittedName>
</protein>
<proteinExistence type="predicted"/>
<gene>
    <name evidence="1" type="ORF">EV182_006831</name>
</gene>
<sequence>MSPSSKDDNNSSKVGQRHRGHSRHSSLVNEDEFEGLVFMKPKSKSTTSLESWSPLSGVDTQFSLDDSALTSESLSKCLGSLSLSEGDTDKRQIQCGPSRTGGATTAPARSATESENGESVIDSATKTASKSDPVLSYLHRWQLAIINMPEWNAFLPHLCYVTTQQTQSTLPFTLVDQSRRVIANCSQRPFPNFSPINVKLPGSLENVVIRSRRLRQQMLMLIGAPSNLLLPTNIMMRDPVPTDTSPKVDEQSIWLNSAFALALGFGLESAEVGGTDDGQAKPHPTARRKSHRSVDAHKTVGRRGSSVRRKASTPGRKRSKYVNASAAPARAVSHPLQAGLVTASVKSPS</sequence>
<evidence type="ECO:0000313" key="2">
    <source>
        <dbReference type="Proteomes" id="UP001145114"/>
    </source>
</evidence>